<sequence length="261" mass="27106">MGRHLVASATVGHADLEGAETPGRARGVHRDVAASDDHDASARQLGGLVDPHLPEEVQPGEHAVGVLTRHAEGGRARGPGGEQHGVVALGLEGLEVADGRAGDDLDTEGRDVGDVLLDDLLRESVRGERMPEEAARLGLGLVDADLVAEPRELPRRREAGRTGSDDRDALAVGDRAFDAGAVHLGVVAIGGEPLEPTDRDRRLEVAARALRLAGGVARAPQRADQRGGVEDELERVLVLPAADQGHVTVGLDAGGAVVDAR</sequence>
<evidence type="ECO:0000313" key="2">
    <source>
        <dbReference type="EMBL" id="OIQ83642.1"/>
    </source>
</evidence>
<dbReference type="AlphaFoldDB" id="A0A1J5QK23"/>
<protein>
    <submittedName>
        <fullName evidence="2">Uncharacterized protein</fullName>
    </submittedName>
</protein>
<comment type="caution">
    <text evidence="2">The sequence shown here is derived from an EMBL/GenBank/DDBJ whole genome shotgun (WGS) entry which is preliminary data.</text>
</comment>
<gene>
    <name evidence="2" type="ORF">GALL_345650</name>
</gene>
<reference evidence="2" key="1">
    <citation type="submission" date="2016-10" db="EMBL/GenBank/DDBJ databases">
        <title>Sequence of Gallionella enrichment culture.</title>
        <authorList>
            <person name="Poehlein A."/>
            <person name="Muehling M."/>
            <person name="Daniel R."/>
        </authorList>
    </citation>
    <scope>NUCLEOTIDE SEQUENCE</scope>
</reference>
<organism evidence="2">
    <name type="scientific">mine drainage metagenome</name>
    <dbReference type="NCBI Taxonomy" id="410659"/>
    <lineage>
        <taxon>unclassified sequences</taxon>
        <taxon>metagenomes</taxon>
        <taxon>ecological metagenomes</taxon>
    </lineage>
</organism>
<proteinExistence type="predicted"/>
<accession>A0A1J5QK23</accession>
<name>A0A1J5QK23_9ZZZZ</name>
<dbReference type="EMBL" id="MLJW01000685">
    <property type="protein sequence ID" value="OIQ83642.1"/>
    <property type="molecule type" value="Genomic_DNA"/>
</dbReference>
<feature type="region of interest" description="Disordered" evidence="1">
    <location>
        <begin position="1"/>
        <end position="38"/>
    </location>
</feature>
<evidence type="ECO:0000256" key="1">
    <source>
        <dbReference type="SAM" id="MobiDB-lite"/>
    </source>
</evidence>
<feature type="compositionally biased region" description="Basic and acidic residues" evidence="1">
    <location>
        <begin position="28"/>
        <end position="38"/>
    </location>
</feature>